<reference evidence="5" key="1">
    <citation type="submission" date="2021-12" db="EMBL/GenBank/DDBJ databases">
        <authorList>
            <person name="King R."/>
        </authorList>
    </citation>
    <scope>NUCLEOTIDE SEQUENCE</scope>
</reference>
<dbReference type="PANTHER" id="PTHR45640:SF26">
    <property type="entry name" value="RE23625P"/>
    <property type="match status" value="1"/>
</dbReference>
<comment type="similarity">
    <text evidence="1 2">Belongs to the small heat shock protein (HSP20) family.</text>
</comment>
<dbReference type="SUPFAM" id="SSF49764">
    <property type="entry name" value="HSP20-like chaperones"/>
    <property type="match status" value="1"/>
</dbReference>
<evidence type="ECO:0000256" key="1">
    <source>
        <dbReference type="PROSITE-ProRule" id="PRU00285"/>
    </source>
</evidence>
<dbReference type="CDD" id="cd06526">
    <property type="entry name" value="metazoan_ACD"/>
    <property type="match status" value="1"/>
</dbReference>
<feature type="compositionally biased region" description="Basic and acidic residues" evidence="3">
    <location>
        <begin position="205"/>
        <end position="214"/>
    </location>
</feature>
<evidence type="ECO:0000256" key="2">
    <source>
        <dbReference type="RuleBase" id="RU003616"/>
    </source>
</evidence>
<dbReference type="GO" id="GO:0005634">
    <property type="term" value="C:nucleus"/>
    <property type="evidence" value="ECO:0007669"/>
    <property type="project" value="TreeGrafter"/>
</dbReference>
<evidence type="ECO:0000313" key="5">
    <source>
        <dbReference type="EMBL" id="CAH0592751.1"/>
    </source>
</evidence>
<dbReference type="InterPro" id="IPR001436">
    <property type="entry name" value="Alpha-crystallin/sHSP_animal"/>
</dbReference>
<evidence type="ECO:0000256" key="3">
    <source>
        <dbReference type="SAM" id="MobiDB-lite"/>
    </source>
</evidence>
<dbReference type="GO" id="GO:0005737">
    <property type="term" value="C:cytoplasm"/>
    <property type="evidence" value="ECO:0007669"/>
    <property type="project" value="TreeGrafter"/>
</dbReference>
<feature type="region of interest" description="Disordered" evidence="3">
    <location>
        <begin position="205"/>
        <end position="256"/>
    </location>
</feature>
<dbReference type="Pfam" id="PF00011">
    <property type="entry name" value="HSP20"/>
    <property type="match status" value="1"/>
</dbReference>
<sequence>MRLRTPLPPSTSIKPSRPAAASVLVASPTSAHANMFSPRLLAVFAVLAAVAAVPVTERPVPQPITTIYNEDFENPWLSFPIFGNLFAPLWKLFPTFADIGPRIIADDDKFQVVVNVKDYKKDDLKVKVKGDFIFIQGSHEAKQDDRDVFASQFFHTYTLPANSSAADVSAELSSDGNLIVTAPVNGPVDRTKEVDREVPIVESGKPFKDEKVEKTTPLPAVTAADEEDRKEPTTPAEKEDITEKDNIIPHGNEVAV</sequence>
<feature type="compositionally biased region" description="Basic and acidic residues" evidence="3">
    <location>
        <begin position="227"/>
        <end position="247"/>
    </location>
</feature>
<dbReference type="GO" id="GO:0043066">
    <property type="term" value="P:negative regulation of apoptotic process"/>
    <property type="evidence" value="ECO:0007669"/>
    <property type="project" value="TreeGrafter"/>
</dbReference>
<dbReference type="Gene3D" id="2.60.40.790">
    <property type="match status" value="1"/>
</dbReference>
<dbReference type="GO" id="GO:0051082">
    <property type="term" value="F:unfolded protein binding"/>
    <property type="evidence" value="ECO:0007669"/>
    <property type="project" value="TreeGrafter"/>
</dbReference>
<gene>
    <name evidence="5" type="ORF">CINC_LOCUS5901</name>
</gene>
<dbReference type="GO" id="GO:0042026">
    <property type="term" value="P:protein refolding"/>
    <property type="evidence" value="ECO:0007669"/>
    <property type="project" value="TreeGrafter"/>
</dbReference>
<evidence type="ECO:0000313" key="6">
    <source>
        <dbReference type="Proteomes" id="UP001154114"/>
    </source>
</evidence>
<accession>A0A9P0FWI9</accession>
<dbReference type="PRINTS" id="PR00299">
    <property type="entry name" value="ACRYSTALLIN"/>
</dbReference>
<dbReference type="AlphaFoldDB" id="A0A9P0FWI9"/>
<dbReference type="Proteomes" id="UP001154114">
    <property type="component" value="Chromosome 2"/>
</dbReference>
<keyword evidence="6" id="KW-1185">Reference proteome</keyword>
<evidence type="ECO:0000259" key="4">
    <source>
        <dbReference type="PROSITE" id="PS01031"/>
    </source>
</evidence>
<dbReference type="InterPro" id="IPR002068">
    <property type="entry name" value="A-crystallin/Hsp20_dom"/>
</dbReference>
<dbReference type="GO" id="GO:0009408">
    <property type="term" value="P:response to heat"/>
    <property type="evidence" value="ECO:0007669"/>
    <property type="project" value="TreeGrafter"/>
</dbReference>
<dbReference type="PANTHER" id="PTHR45640">
    <property type="entry name" value="HEAT SHOCK PROTEIN HSP-12.2-RELATED"/>
    <property type="match status" value="1"/>
</dbReference>
<dbReference type="EMBL" id="LR824005">
    <property type="protein sequence ID" value="CAH0592751.1"/>
    <property type="molecule type" value="Genomic_DNA"/>
</dbReference>
<dbReference type="PROSITE" id="PS01031">
    <property type="entry name" value="SHSP"/>
    <property type="match status" value="1"/>
</dbReference>
<dbReference type="InterPro" id="IPR008978">
    <property type="entry name" value="HSP20-like_chaperone"/>
</dbReference>
<protein>
    <recommendedName>
        <fullName evidence="4">SHSP domain-containing protein</fullName>
    </recommendedName>
</protein>
<name>A0A9P0FWI9_CHRIL</name>
<dbReference type="OrthoDB" id="6716593at2759"/>
<feature type="domain" description="SHSP" evidence="4">
    <location>
        <begin position="92"/>
        <end position="201"/>
    </location>
</feature>
<proteinExistence type="inferred from homology"/>
<organism evidence="5 6">
    <name type="scientific">Chrysodeixis includens</name>
    <name type="common">Soybean looper</name>
    <name type="synonym">Pseudoplusia includens</name>
    <dbReference type="NCBI Taxonomy" id="689277"/>
    <lineage>
        <taxon>Eukaryota</taxon>
        <taxon>Metazoa</taxon>
        <taxon>Ecdysozoa</taxon>
        <taxon>Arthropoda</taxon>
        <taxon>Hexapoda</taxon>
        <taxon>Insecta</taxon>
        <taxon>Pterygota</taxon>
        <taxon>Neoptera</taxon>
        <taxon>Endopterygota</taxon>
        <taxon>Lepidoptera</taxon>
        <taxon>Glossata</taxon>
        <taxon>Ditrysia</taxon>
        <taxon>Noctuoidea</taxon>
        <taxon>Noctuidae</taxon>
        <taxon>Plusiinae</taxon>
        <taxon>Chrysodeixis</taxon>
    </lineage>
</organism>